<protein>
    <submittedName>
        <fullName evidence="1">Uncharacterized protein</fullName>
    </submittedName>
</protein>
<dbReference type="AlphaFoldDB" id="W2P8Y0"/>
<accession>W2P8Y0</accession>
<dbReference type="EMBL" id="KI669969">
    <property type="protein sequence ID" value="ETM97477.1"/>
    <property type="molecule type" value="Genomic_DNA"/>
</dbReference>
<sequence>MEGSLMRVGEVTVQVKHGSTAMINGDFLFVKLRRK</sequence>
<evidence type="ECO:0000313" key="2">
    <source>
        <dbReference type="Proteomes" id="UP000018817"/>
    </source>
</evidence>
<evidence type="ECO:0000313" key="1">
    <source>
        <dbReference type="EMBL" id="ETM97477.1"/>
    </source>
</evidence>
<dbReference type="VEuPathDB" id="FungiDB:PPTG_24939"/>
<organism evidence="1 2">
    <name type="scientific">Phytophthora nicotianae (strain INRA-310)</name>
    <name type="common">Phytophthora parasitica</name>
    <dbReference type="NCBI Taxonomy" id="761204"/>
    <lineage>
        <taxon>Eukaryota</taxon>
        <taxon>Sar</taxon>
        <taxon>Stramenopiles</taxon>
        <taxon>Oomycota</taxon>
        <taxon>Peronosporomycetes</taxon>
        <taxon>Peronosporales</taxon>
        <taxon>Peronosporaceae</taxon>
        <taxon>Phytophthora</taxon>
    </lineage>
</organism>
<proteinExistence type="predicted"/>
<dbReference type="RefSeq" id="XP_008917225.1">
    <property type="nucleotide sequence ID" value="XM_008918977.1"/>
</dbReference>
<name>W2P8Y0_PHYN3</name>
<reference evidence="2" key="1">
    <citation type="submission" date="2011-12" db="EMBL/GenBank/DDBJ databases">
        <authorList>
            <consortium name="The Broad Institute Genome Sequencing Platform"/>
            <person name="Russ C."/>
            <person name="Tyler B."/>
            <person name="Panabieres F."/>
            <person name="Shan W."/>
            <person name="Tripathy S."/>
            <person name="Grunwald N."/>
            <person name="Machado M."/>
            <person name="Young S.K."/>
            <person name="Zeng Q."/>
            <person name="Gargeya S."/>
            <person name="Fitzgerald M."/>
            <person name="Haas B."/>
            <person name="Abouelleil A."/>
            <person name="Alvarado L."/>
            <person name="Arachchi H.M."/>
            <person name="Berlin A."/>
            <person name="Chapman S.B."/>
            <person name="Gearin G."/>
            <person name="Goldberg J."/>
            <person name="Griggs A."/>
            <person name="Gujja S."/>
            <person name="Hansen M."/>
            <person name="Heiman D."/>
            <person name="Howarth C."/>
            <person name="Larimer J."/>
            <person name="Lui A."/>
            <person name="MacDonald P.J.P."/>
            <person name="McCowen C."/>
            <person name="Montmayeur A."/>
            <person name="Murphy C."/>
            <person name="Neiman D."/>
            <person name="Pearson M."/>
            <person name="Priest M."/>
            <person name="Roberts A."/>
            <person name="Saif S."/>
            <person name="Shea T."/>
            <person name="Sisk P."/>
            <person name="Stolte C."/>
            <person name="Sykes S."/>
            <person name="Wortman J."/>
            <person name="Nusbaum C."/>
            <person name="Birren B."/>
        </authorList>
    </citation>
    <scope>NUCLEOTIDE SEQUENCE [LARGE SCALE GENOMIC DNA]</scope>
    <source>
        <strain evidence="2">INRA-310</strain>
    </source>
</reference>
<dbReference type="Proteomes" id="UP000018817">
    <property type="component" value="Unassembled WGS sequence"/>
</dbReference>
<gene>
    <name evidence="1" type="ORF">PPTG_24939</name>
</gene>
<reference evidence="1 2" key="2">
    <citation type="submission" date="2013-11" db="EMBL/GenBank/DDBJ databases">
        <title>The Genome Sequence of Phytophthora parasitica INRA-310.</title>
        <authorList>
            <consortium name="The Broad Institute Genomics Platform"/>
            <person name="Russ C."/>
            <person name="Tyler B."/>
            <person name="Panabieres F."/>
            <person name="Shan W."/>
            <person name="Tripathy S."/>
            <person name="Grunwald N."/>
            <person name="Machado M."/>
            <person name="Johnson C.S."/>
            <person name="Arredondo F."/>
            <person name="Hong C."/>
            <person name="Coffey M."/>
            <person name="Young S.K."/>
            <person name="Zeng Q."/>
            <person name="Gargeya S."/>
            <person name="Fitzgerald M."/>
            <person name="Abouelleil A."/>
            <person name="Alvarado L."/>
            <person name="Chapman S.B."/>
            <person name="Gainer-Dewar J."/>
            <person name="Goldberg J."/>
            <person name="Griggs A."/>
            <person name="Gujja S."/>
            <person name="Hansen M."/>
            <person name="Howarth C."/>
            <person name="Imamovic A."/>
            <person name="Ireland A."/>
            <person name="Larimer J."/>
            <person name="McCowan C."/>
            <person name="Murphy C."/>
            <person name="Pearson M."/>
            <person name="Poon T.W."/>
            <person name="Priest M."/>
            <person name="Roberts A."/>
            <person name="Saif S."/>
            <person name="Shea T."/>
            <person name="Sykes S."/>
            <person name="Wortman J."/>
            <person name="Nusbaum C."/>
            <person name="Birren B."/>
        </authorList>
    </citation>
    <scope>NUCLEOTIDE SEQUENCE [LARGE SCALE GENOMIC DNA]</scope>
    <source>
        <strain evidence="1 2">INRA-310</strain>
    </source>
</reference>
<dbReference type="GeneID" id="20193538"/>